<dbReference type="SUPFAM" id="SSF48452">
    <property type="entry name" value="TPR-like"/>
    <property type="match status" value="3"/>
</dbReference>
<keyword evidence="1" id="KW-0677">Repeat</keyword>
<dbReference type="InterPro" id="IPR019734">
    <property type="entry name" value="TPR_rpt"/>
</dbReference>
<feature type="repeat" description="TPR" evidence="3">
    <location>
        <begin position="301"/>
        <end position="334"/>
    </location>
</feature>
<feature type="repeat" description="TPR" evidence="3">
    <location>
        <begin position="233"/>
        <end position="266"/>
    </location>
</feature>
<keyword evidence="2 3" id="KW-0802">TPR repeat</keyword>
<evidence type="ECO:0000256" key="3">
    <source>
        <dbReference type="PROSITE-ProRule" id="PRU00339"/>
    </source>
</evidence>
<dbReference type="Pfam" id="PF13432">
    <property type="entry name" value="TPR_16"/>
    <property type="match status" value="1"/>
</dbReference>
<evidence type="ECO:0000256" key="2">
    <source>
        <dbReference type="ARBA" id="ARBA00022803"/>
    </source>
</evidence>
<dbReference type="GO" id="GO:0046813">
    <property type="term" value="P:receptor-mediated virion attachment to host cell"/>
    <property type="evidence" value="ECO:0007669"/>
    <property type="project" value="TreeGrafter"/>
</dbReference>
<dbReference type="EMBL" id="VULT01000008">
    <property type="protein sequence ID" value="MSS17393.1"/>
    <property type="molecule type" value="Genomic_DNA"/>
</dbReference>
<dbReference type="AlphaFoldDB" id="A0A6L5XDK6"/>
<dbReference type="PROSITE" id="PS50005">
    <property type="entry name" value="TPR"/>
    <property type="match status" value="5"/>
</dbReference>
<sequence length="698" mass="79029">MHILNSFRYTLVFLLFWASSVAIAQINTEQVLRIGQNALYFEDYVLSIQYFNQVVAAKPYLAEPYFYRAVAKLDLEDFQGAEQDATFCIERNPFIIDAYQVRAIARQNQKKFQLAIADYDKGLELNPANRSFVFNKGICLLELKQYHAADSALNIARRIDPKNDRVLLAKAQIDLAAGDTALALAHIDSSLVISKSSEMAYGMRADIHIKHRATYPDAVADLDSLIKFQPRNASNFINRAYLKYEIDDYTGAMSDYDYAIGLEPDNVTAIYDRAQLSAEVGEDQKAIADFSKVLKLEPANFLALYNRAQLYMRTRQFRKAVADYDRILHKYPRFESGYMARAEAKRLAGDLKGSERDNETAVVIFKQKGIRVSTYDPVKAEVRMAEKKIRQEQKAAQAKMDQPETSDDIIKKFNNILTVKSDNSFKPEYDNRTRGHIQNANFDIDPEPMFALSYYSYVNKLNGKTNYMKEVTEVNDSHLLPMLLTLTCDNVKIDSSEVAKRFASIDYYNGLLATSKPRSIDYLARALDYMMVKNPEAALLDVDRAIKSSPKFVLAYFLRANAHYLQYLLESKGEGRAPDARPASAAEHEAAAMLHRREAGSRLDDLIADLNQVLALSPKNVYAIYNKGNAYMLQGKYTEAVSCYTQAIGIKPDFGEAYYNRGLVYMRLGNRPSGVNDLSKAGELGILPSYTVLKRMND</sequence>
<evidence type="ECO:0000256" key="4">
    <source>
        <dbReference type="SAM" id="SignalP"/>
    </source>
</evidence>
<feature type="repeat" description="TPR" evidence="3">
    <location>
        <begin position="267"/>
        <end position="300"/>
    </location>
</feature>
<dbReference type="Pfam" id="PF13174">
    <property type="entry name" value="TPR_6"/>
    <property type="match status" value="1"/>
</dbReference>
<name>A0A6L5XDK6_9BACT</name>
<reference evidence="5 6" key="1">
    <citation type="submission" date="2019-08" db="EMBL/GenBank/DDBJ databases">
        <title>In-depth cultivation of the pig gut microbiome towards novel bacterial diversity and tailored functional studies.</title>
        <authorList>
            <person name="Wylensek D."/>
            <person name="Hitch T.C.A."/>
            <person name="Clavel T."/>
        </authorList>
    </citation>
    <scope>NUCLEOTIDE SEQUENCE [LARGE SCALE GENOMIC DNA]</scope>
    <source>
        <strain evidence="5 6">Oil-RF-744-WCA-WT-10</strain>
    </source>
</reference>
<dbReference type="Pfam" id="PF13414">
    <property type="entry name" value="TPR_11"/>
    <property type="match status" value="1"/>
</dbReference>
<comment type="caution">
    <text evidence="5">The sequence shown here is derived from an EMBL/GenBank/DDBJ whole genome shotgun (WGS) entry which is preliminary data.</text>
</comment>
<evidence type="ECO:0000256" key="1">
    <source>
        <dbReference type="ARBA" id="ARBA00022737"/>
    </source>
</evidence>
<dbReference type="Gene3D" id="1.25.40.10">
    <property type="entry name" value="Tetratricopeptide repeat domain"/>
    <property type="match status" value="6"/>
</dbReference>
<gene>
    <name evidence="5" type="ORF">FYJ29_06420</name>
</gene>
<keyword evidence="4" id="KW-0732">Signal</keyword>
<dbReference type="InterPro" id="IPR011990">
    <property type="entry name" value="TPR-like_helical_dom_sf"/>
</dbReference>
<feature type="signal peptide" evidence="4">
    <location>
        <begin position="1"/>
        <end position="24"/>
    </location>
</feature>
<dbReference type="SMART" id="SM00028">
    <property type="entry name" value="TPR"/>
    <property type="match status" value="10"/>
</dbReference>
<accession>A0A6L5XDK6</accession>
<dbReference type="PROSITE" id="PS50293">
    <property type="entry name" value="TPR_REGION"/>
    <property type="match status" value="1"/>
</dbReference>
<feature type="chain" id="PRO_5026987324" evidence="4">
    <location>
        <begin position="25"/>
        <end position="698"/>
    </location>
</feature>
<dbReference type="GO" id="GO:0009279">
    <property type="term" value="C:cell outer membrane"/>
    <property type="evidence" value="ECO:0007669"/>
    <property type="project" value="TreeGrafter"/>
</dbReference>
<evidence type="ECO:0000313" key="6">
    <source>
        <dbReference type="Proteomes" id="UP000483362"/>
    </source>
</evidence>
<keyword evidence="6" id="KW-1185">Reference proteome</keyword>
<feature type="repeat" description="TPR" evidence="3">
    <location>
        <begin position="621"/>
        <end position="654"/>
    </location>
</feature>
<dbReference type="PANTHER" id="PTHR44858:SF1">
    <property type="entry name" value="UDP-N-ACETYLGLUCOSAMINE--PEPTIDE N-ACETYLGLUCOSAMINYLTRANSFERASE SPINDLY-RELATED"/>
    <property type="match status" value="1"/>
</dbReference>
<proteinExistence type="predicted"/>
<organism evidence="5 6">
    <name type="scientific">Sodaliphilus pleomorphus</name>
    <dbReference type="NCBI Taxonomy" id="2606626"/>
    <lineage>
        <taxon>Bacteria</taxon>
        <taxon>Pseudomonadati</taxon>
        <taxon>Bacteroidota</taxon>
        <taxon>Bacteroidia</taxon>
        <taxon>Bacteroidales</taxon>
        <taxon>Muribaculaceae</taxon>
        <taxon>Sodaliphilus</taxon>
    </lineage>
</organism>
<dbReference type="Proteomes" id="UP000483362">
    <property type="component" value="Unassembled WGS sequence"/>
</dbReference>
<dbReference type="InterPro" id="IPR050498">
    <property type="entry name" value="Ycf3"/>
</dbReference>
<evidence type="ECO:0000313" key="5">
    <source>
        <dbReference type="EMBL" id="MSS17393.1"/>
    </source>
</evidence>
<feature type="repeat" description="TPR" evidence="3">
    <location>
        <begin position="96"/>
        <end position="129"/>
    </location>
</feature>
<protein>
    <submittedName>
        <fullName evidence="5">Tetratricopeptide repeat protein</fullName>
    </submittedName>
</protein>
<dbReference type="PANTHER" id="PTHR44858">
    <property type="entry name" value="TETRATRICOPEPTIDE REPEAT PROTEIN 6"/>
    <property type="match status" value="1"/>
</dbReference>